<feature type="transmembrane region" description="Helical" evidence="6">
    <location>
        <begin position="255"/>
        <end position="275"/>
    </location>
</feature>
<evidence type="ECO:0000256" key="4">
    <source>
        <dbReference type="ARBA" id="ARBA00022989"/>
    </source>
</evidence>
<feature type="transmembrane region" description="Helical" evidence="6">
    <location>
        <begin position="406"/>
        <end position="430"/>
    </location>
</feature>
<feature type="transmembrane region" description="Helical" evidence="6">
    <location>
        <begin position="120"/>
        <end position="139"/>
    </location>
</feature>
<reference evidence="7" key="1">
    <citation type="journal article" date="2021" name="PeerJ">
        <title>Extensive microbial diversity within the chicken gut microbiome revealed by metagenomics and culture.</title>
        <authorList>
            <person name="Gilroy R."/>
            <person name="Ravi A."/>
            <person name="Getino M."/>
            <person name="Pursley I."/>
            <person name="Horton D.L."/>
            <person name="Alikhan N.F."/>
            <person name="Baker D."/>
            <person name="Gharbi K."/>
            <person name="Hall N."/>
            <person name="Watson M."/>
            <person name="Adriaenssens E.M."/>
            <person name="Foster-Nyarko E."/>
            <person name="Jarju S."/>
            <person name="Secka A."/>
            <person name="Antonio M."/>
            <person name="Oren A."/>
            <person name="Chaudhuri R.R."/>
            <person name="La Ragione R."/>
            <person name="Hildebrand F."/>
            <person name="Pallen M.J."/>
        </authorList>
    </citation>
    <scope>NUCLEOTIDE SEQUENCE</scope>
    <source>
        <strain evidence="7">CHK195-9823</strain>
    </source>
</reference>
<evidence type="ECO:0000313" key="7">
    <source>
        <dbReference type="EMBL" id="HIV39974.1"/>
    </source>
</evidence>
<evidence type="ECO:0000256" key="5">
    <source>
        <dbReference type="ARBA" id="ARBA00023136"/>
    </source>
</evidence>
<organism evidence="7 8">
    <name type="scientific">Candidatus Blautia stercorigallinarum</name>
    <dbReference type="NCBI Taxonomy" id="2838501"/>
    <lineage>
        <taxon>Bacteria</taxon>
        <taxon>Bacillati</taxon>
        <taxon>Bacillota</taxon>
        <taxon>Clostridia</taxon>
        <taxon>Lachnospirales</taxon>
        <taxon>Lachnospiraceae</taxon>
        <taxon>Blautia</taxon>
    </lineage>
</organism>
<dbReference type="Proteomes" id="UP000886814">
    <property type="component" value="Unassembled WGS sequence"/>
</dbReference>
<dbReference type="InterPro" id="IPR001182">
    <property type="entry name" value="FtsW/RodA"/>
</dbReference>
<reference evidence="7" key="2">
    <citation type="submission" date="2021-04" db="EMBL/GenBank/DDBJ databases">
        <authorList>
            <person name="Gilroy R."/>
        </authorList>
    </citation>
    <scope>NUCLEOTIDE SEQUENCE</scope>
    <source>
        <strain evidence="7">CHK195-9823</strain>
    </source>
</reference>
<feature type="transmembrane region" description="Helical" evidence="6">
    <location>
        <begin position="95"/>
        <end position="114"/>
    </location>
</feature>
<name>A0A9D1TGI4_9FIRM</name>
<dbReference type="GO" id="GO:0032153">
    <property type="term" value="C:cell division site"/>
    <property type="evidence" value="ECO:0007669"/>
    <property type="project" value="TreeGrafter"/>
</dbReference>
<sequence length="445" mass="50024">MLNIIVELSKYLILIIMLLYTLESFLVFRYEEDYDQRYILRKQLLLIIFLDLTAFLVIFLQTEELKVLYIFGALILYLVIVQALYRALYKTSSILLLNHMCMLLSIGFIMLARLDPDSGLRQMAIAVAATVLAMVIPVMIRKMYFLKKLTWLYAVVGFLMLAVVLVAGSNVNGAKININIGSFAFQPSEFVKIIYVFFVASRLYKKSATFLDHVITTAVAAAYVLVLVLSRDLGSAVVFFITYVVMLYVATKKPLYLFAGLGSGCLAAVIAYFLFSHVRQRVVAWRDPFSVWETSGYQILQGLFAIGAGGWFGVGLCKGSPELIPFVQQDYMFAAICEELGGLFAICMILVCMSMFLLVVNISLRIKKRFYKLIALGLGTEYAFQVFLTIGGVSKFIPMTGITLPLVSYGGSSVLATIIMLAIIQGLYILREDEDEEFERQKEKI</sequence>
<feature type="transmembrane region" description="Helical" evidence="6">
    <location>
        <begin position="43"/>
        <end position="61"/>
    </location>
</feature>
<keyword evidence="4 6" id="KW-1133">Transmembrane helix</keyword>
<keyword evidence="5 6" id="KW-0472">Membrane</keyword>
<evidence type="ECO:0000256" key="1">
    <source>
        <dbReference type="ARBA" id="ARBA00004141"/>
    </source>
</evidence>
<dbReference type="GO" id="GO:0051301">
    <property type="term" value="P:cell division"/>
    <property type="evidence" value="ECO:0007669"/>
    <property type="project" value="InterPro"/>
</dbReference>
<comment type="subcellular location">
    <subcellularLocation>
        <location evidence="1">Membrane</location>
        <topology evidence="1">Multi-pass membrane protein</topology>
    </subcellularLocation>
</comment>
<dbReference type="EMBL" id="DXIQ01000092">
    <property type="protein sequence ID" value="HIV39974.1"/>
    <property type="molecule type" value="Genomic_DNA"/>
</dbReference>
<feature type="transmembrane region" description="Helical" evidence="6">
    <location>
        <begin position="210"/>
        <end position="227"/>
    </location>
</feature>
<protein>
    <submittedName>
        <fullName evidence="7">FtsW/RodA/SpoVE family cell cycle protein</fullName>
    </submittedName>
</protein>
<dbReference type="PANTHER" id="PTHR30474:SF3">
    <property type="entry name" value="PEPTIDOGLYCAN GLYCOSYLTRANSFERASE RODA"/>
    <property type="match status" value="1"/>
</dbReference>
<comment type="caution">
    <text evidence="7">The sequence shown here is derived from an EMBL/GenBank/DDBJ whole genome shotgun (WGS) entry which is preliminary data.</text>
</comment>
<dbReference type="Pfam" id="PF01098">
    <property type="entry name" value="FTSW_RODA_SPOVE"/>
    <property type="match status" value="1"/>
</dbReference>
<feature type="transmembrane region" description="Helical" evidence="6">
    <location>
        <begin position="373"/>
        <end position="394"/>
    </location>
</feature>
<evidence type="ECO:0000256" key="6">
    <source>
        <dbReference type="SAM" id="Phobius"/>
    </source>
</evidence>
<dbReference type="GO" id="GO:0015648">
    <property type="term" value="F:lipid-linked peptidoglycan transporter activity"/>
    <property type="evidence" value="ECO:0007669"/>
    <property type="project" value="TreeGrafter"/>
</dbReference>
<dbReference type="AlphaFoldDB" id="A0A9D1TGI4"/>
<feature type="transmembrane region" description="Helical" evidence="6">
    <location>
        <begin position="12"/>
        <end position="31"/>
    </location>
</feature>
<feature type="transmembrane region" description="Helical" evidence="6">
    <location>
        <begin position="151"/>
        <end position="170"/>
    </location>
</feature>
<keyword evidence="2 6" id="KW-0812">Transmembrane</keyword>
<feature type="transmembrane region" description="Helical" evidence="6">
    <location>
        <begin position="176"/>
        <end position="198"/>
    </location>
</feature>
<feature type="transmembrane region" description="Helical" evidence="6">
    <location>
        <begin position="340"/>
        <end position="361"/>
    </location>
</feature>
<dbReference type="GO" id="GO:0005886">
    <property type="term" value="C:plasma membrane"/>
    <property type="evidence" value="ECO:0007669"/>
    <property type="project" value="TreeGrafter"/>
</dbReference>
<dbReference type="GO" id="GO:0008360">
    <property type="term" value="P:regulation of cell shape"/>
    <property type="evidence" value="ECO:0007669"/>
    <property type="project" value="UniProtKB-KW"/>
</dbReference>
<accession>A0A9D1TGI4</accession>
<evidence type="ECO:0000313" key="8">
    <source>
        <dbReference type="Proteomes" id="UP000886814"/>
    </source>
</evidence>
<dbReference type="PANTHER" id="PTHR30474">
    <property type="entry name" value="CELL CYCLE PROTEIN"/>
    <property type="match status" value="1"/>
</dbReference>
<proteinExistence type="predicted"/>
<gene>
    <name evidence="7" type="ORF">H9747_13440</name>
</gene>
<evidence type="ECO:0000256" key="3">
    <source>
        <dbReference type="ARBA" id="ARBA00022960"/>
    </source>
</evidence>
<feature type="transmembrane region" description="Helical" evidence="6">
    <location>
        <begin position="233"/>
        <end position="250"/>
    </location>
</feature>
<evidence type="ECO:0000256" key="2">
    <source>
        <dbReference type="ARBA" id="ARBA00022692"/>
    </source>
</evidence>
<keyword evidence="3" id="KW-0133">Cell shape</keyword>
<feature type="transmembrane region" description="Helical" evidence="6">
    <location>
        <begin position="67"/>
        <end position="88"/>
    </location>
</feature>